<evidence type="ECO:0000256" key="11">
    <source>
        <dbReference type="SAM" id="Phobius"/>
    </source>
</evidence>
<evidence type="ECO:0000256" key="9">
    <source>
        <dbReference type="RuleBase" id="RU000688"/>
    </source>
</evidence>
<dbReference type="CDD" id="cd15203">
    <property type="entry name" value="7tmA_NPYR-like"/>
    <property type="match status" value="1"/>
</dbReference>
<dbReference type="SUPFAM" id="SSF81321">
    <property type="entry name" value="Family A G protein-coupled receptor-like"/>
    <property type="match status" value="1"/>
</dbReference>
<dbReference type="InterPro" id="IPR000611">
    <property type="entry name" value="NPY_rcpt"/>
</dbReference>
<dbReference type="SMART" id="SM01381">
    <property type="entry name" value="7TM_GPCR_Srsx"/>
    <property type="match status" value="1"/>
</dbReference>
<dbReference type="AlphaFoldDB" id="A0A812DQ86"/>
<evidence type="ECO:0000256" key="10">
    <source>
        <dbReference type="SAM" id="MobiDB-lite"/>
    </source>
</evidence>
<evidence type="ECO:0000256" key="3">
    <source>
        <dbReference type="ARBA" id="ARBA00022692"/>
    </source>
</evidence>
<keyword evidence="6 11" id="KW-0472">Membrane</keyword>
<evidence type="ECO:0000256" key="4">
    <source>
        <dbReference type="ARBA" id="ARBA00022989"/>
    </source>
</evidence>
<feature type="transmembrane region" description="Helical" evidence="11">
    <location>
        <begin position="63"/>
        <end position="90"/>
    </location>
</feature>
<keyword evidence="8 9" id="KW-0807">Transducer</keyword>
<feature type="transmembrane region" description="Helical" evidence="11">
    <location>
        <begin position="231"/>
        <end position="257"/>
    </location>
</feature>
<sequence length="391" mass="45127">MIVTTPGVRLNTVSTTTTTTQDPFLVTDEQSVMSDELLTPFLDLRNITFDLSHSEFNIFNNHNWQICIVFIYILVIAISLAGNVLVIHIIFRNKHLHNVTNIFVVTLAISDIVLCVFYLPFQLHYQLTDNWFFGRWLCHVIMPTFAVPVHISTLSILVIAVNRYILLLPPFKQRITPHCAFILLIIISLLSFALSVPLIFFAKLYAIPDNSLNMHFVYCGEAWPSIPLRRAYRACVFLFQFCLPLLITVFLYFRIYFILKRRSFKKLQNSHRHRTNKALMTIVLLFTICWLPWNIFVLLDEFDYEVVRGKFFKLTDLLLKILAISSACINPILYAWLNDNFQKELDHIVGNSSSKDEDCLPTKEGHTLLQPSPSATQASSTYSENSTTNFC</sequence>
<dbReference type="Gene3D" id="1.20.1070.10">
    <property type="entry name" value="Rhodopsin 7-helix transmembrane proteins"/>
    <property type="match status" value="1"/>
</dbReference>
<keyword evidence="3 9" id="KW-0812">Transmembrane</keyword>
<feature type="domain" description="G-protein coupled receptors family 1 profile" evidence="12">
    <location>
        <begin position="82"/>
        <end position="334"/>
    </location>
</feature>
<feature type="compositionally biased region" description="Polar residues" evidence="10">
    <location>
        <begin position="369"/>
        <end position="391"/>
    </location>
</feature>
<evidence type="ECO:0000256" key="2">
    <source>
        <dbReference type="ARBA" id="ARBA00010663"/>
    </source>
</evidence>
<dbReference type="PROSITE" id="PS50262">
    <property type="entry name" value="G_PROTEIN_RECEP_F1_2"/>
    <property type="match status" value="1"/>
</dbReference>
<evidence type="ECO:0000256" key="7">
    <source>
        <dbReference type="ARBA" id="ARBA00023170"/>
    </source>
</evidence>
<feature type="region of interest" description="Disordered" evidence="10">
    <location>
        <begin position="365"/>
        <end position="391"/>
    </location>
</feature>
<comment type="caution">
    <text evidence="13">The sequence shown here is derived from an EMBL/GenBank/DDBJ whole genome shotgun (WGS) entry which is preliminary data.</text>
</comment>
<evidence type="ECO:0000256" key="1">
    <source>
        <dbReference type="ARBA" id="ARBA00004141"/>
    </source>
</evidence>
<evidence type="ECO:0000259" key="12">
    <source>
        <dbReference type="PROSITE" id="PS50262"/>
    </source>
</evidence>
<evidence type="ECO:0000313" key="14">
    <source>
        <dbReference type="Proteomes" id="UP000597762"/>
    </source>
</evidence>
<proteinExistence type="inferred from homology"/>
<dbReference type="EMBL" id="CAHIKZ030003831">
    <property type="protein sequence ID" value="CAE1304530.1"/>
    <property type="molecule type" value="Genomic_DNA"/>
</dbReference>
<feature type="transmembrane region" description="Helical" evidence="11">
    <location>
        <begin position="178"/>
        <end position="202"/>
    </location>
</feature>
<dbReference type="Pfam" id="PF00001">
    <property type="entry name" value="7tm_1"/>
    <property type="match status" value="1"/>
</dbReference>
<dbReference type="InterPro" id="IPR000276">
    <property type="entry name" value="GPCR_Rhodpsn"/>
</dbReference>
<dbReference type="InterPro" id="IPR017452">
    <property type="entry name" value="GPCR_Rhodpsn_7TM"/>
</dbReference>
<dbReference type="PANTHER" id="PTHR24235">
    <property type="entry name" value="NEUROPEPTIDE Y RECEPTOR"/>
    <property type="match status" value="1"/>
</dbReference>
<keyword evidence="14" id="KW-1185">Reference proteome</keyword>
<feature type="transmembrane region" description="Helical" evidence="11">
    <location>
        <begin position="278"/>
        <end position="297"/>
    </location>
</feature>
<gene>
    <name evidence="13" type="ORF">SPHA_57107</name>
</gene>
<evidence type="ECO:0000256" key="6">
    <source>
        <dbReference type="ARBA" id="ARBA00023136"/>
    </source>
</evidence>
<evidence type="ECO:0000256" key="8">
    <source>
        <dbReference type="ARBA" id="ARBA00023224"/>
    </source>
</evidence>
<keyword evidence="5 9" id="KW-0297">G-protein coupled receptor</keyword>
<comment type="similarity">
    <text evidence="2 9">Belongs to the G-protein coupled receptor 1 family.</text>
</comment>
<dbReference type="GO" id="GO:0004983">
    <property type="term" value="F:neuropeptide Y receptor activity"/>
    <property type="evidence" value="ECO:0007669"/>
    <property type="project" value="InterPro"/>
</dbReference>
<dbReference type="PRINTS" id="PR00237">
    <property type="entry name" value="GPCRRHODOPSN"/>
</dbReference>
<evidence type="ECO:0000313" key="13">
    <source>
        <dbReference type="EMBL" id="CAE1304530.1"/>
    </source>
</evidence>
<keyword evidence="4 11" id="KW-1133">Transmembrane helix</keyword>
<evidence type="ECO:0000256" key="5">
    <source>
        <dbReference type="ARBA" id="ARBA00023040"/>
    </source>
</evidence>
<accession>A0A812DQ86</accession>
<feature type="transmembrane region" description="Helical" evidence="11">
    <location>
        <begin position="317"/>
        <end position="337"/>
    </location>
</feature>
<reference evidence="13" key="1">
    <citation type="submission" date="2021-01" db="EMBL/GenBank/DDBJ databases">
        <authorList>
            <person name="Li R."/>
            <person name="Bekaert M."/>
        </authorList>
    </citation>
    <scope>NUCLEOTIDE SEQUENCE</scope>
    <source>
        <strain evidence="13">Farmed</strain>
    </source>
</reference>
<dbReference type="Proteomes" id="UP000597762">
    <property type="component" value="Unassembled WGS sequence"/>
</dbReference>
<organism evidence="13 14">
    <name type="scientific">Acanthosepion pharaonis</name>
    <name type="common">Pharaoh cuttlefish</name>
    <name type="synonym">Sepia pharaonis</name>
    <dbReference type="NCBI Taxonomy" id="158019"/>
    <lineage>
        <taxon>Eukaryota</taxon>
        <taxon>Metazoa</taxon>
        <taxon>Spiralia</taxon>
        <taxon>Lophotrochozoa</taxon>
        <taxon>Mollusca</taxon>
        <taxon>Cephalopoda</taxon>
        <taxon>Coleoidea</taxon>
        <taxon>Decapodiformes</taxon>
        <taxon>Sepiida</taxon>
        <taxon>Sepiina</taxon>
        <taxon>Sepiidae</taxon>
        <taxon>Acanthosepion</taxon>
    </lineage>
</organism>
<dbReference type="GO" id="GO:0016020">
    <property type="term" value="C:membrane"/>
    <property type="evidence" value="ECO:0007669"/>
    <property type="project" value="UniProtKB-SubCell"/>
</dbReference>
<dbReference type="PANTHER" id="PTHR24235:SF29">
    <property type="entry name" value="GH23382P"/>
    <property type="match status" value="1"/>
</dbReference>
<dbReference type="PROSITE" id="PS00237">
    <property type="entry name" value="G_PROTEIN_RECEP_F1_1"/>
    <property type="match status" value="1"/>
</dbReference>
<feature type="transmembrane region" description="Helical" evidence="11">
    <location>
        <begin position="141"/>
        <end position="166"/>
    </location>
</feature>
<protein>
    <submittedName>
        <fullName evidence="13">NPFR</fullName>
    </submittedName>
</protein>
<name>A0A812DQ86_ACAPH</name>
<comment type="subcellular location">
    <subcellularLocation>
        <location evidence="1">Membrane</location>
        <topology evidence="1">Multi-pass membrane protein</topology>
    </subcellularLocation>
</comment>
<dbReference type="PRINTS" id="PR01012">
    <property type="entry name" value="NRPEPTIDEYR"/>
</dbReference>
<dbReference type="OrthoDB" id="9046662at2759"/>
<keyword evidence="7 9" id="KW-0675">Receptor</keyword>
<feature type="transmembrane region" description="Helical" evidence="11">
    <location>
        <begin position="102"/>
        <end position="121"/>
    </location>
</feature>